<dbReference type="Proteomes" id="UP000184749">
    <property type="component" value="Chromosome"/>
</dbReference>
<dbReference type="EMBL" id="CP017101">
    <property type="protein sequence ID" value="APO68241.1"/>
    <property type="molecule type" value="Genomic_DNA"/>
</dbReference>
<dbReference type="STRING" id="56730.IE4872_CH02633"/>
<proteinExistence type="predicted"/>
<accession>A0A1L5NK23</accession>
<evidence type="ECO:0000313" key="2">
    <source>
        <dbReference type="Proteomes" id="UP000184749"/>
    </source>
</evidence>
<gene>
    <name evidence="1" type="ORF">IE4872_CH02633</name>
</gene>
<evidence type="ECO:0000313" key="1">
    <source>
        <dbReference type="EMBL" id="APO68241.1"/>
    </source>
</evidence>
<dbReference type="AlphaFoldDB" id="A0A1L5NK23"/>
<organism evidence="1 2">
    <name type="scientific">Rhizobium gallicum</name>
    <dbReference type="NCBI Taxonomy" id="56730"/>
    <lineage>
        <taxon>Bacteria</taxon>
        <taxon>Pseudomonadati</taxon>
        <taxon>Pseudomonadota</taxon>
        <taxon>Alphaproteobacteria</taxon>
        <taxon>Hyphomicrobiales</taxon>
        <taxon>Rhizobiaceae</taxon>
        <taxon>Rhizobium/Agrobacterium group</taxon>
        <taxon>Rhizobium</taxon>
    </lineage>
</organism>
<reference evidence="1 2" key="1">
    <citation type="submission" date="2016-09" db="EMBL/GenBank/DDBJ databases">
        <title>The complete genome sequences of Rhizobium gallicum, symbiovars gallicum and phaseoli, symbionts associated to common bean (Phaseolus vulgaris).</title>
        <authorList>
            <person name="Bustos P."/>
            <person name="Santamaria R.I."/>
            <person name="Perez-Carrascal O.M."/>
            <person name="Juarez S."/>
            <person name="Lozano L."/>
            <person name="Martinez-Flores I."/>
            <person name="Martinez-Romero E."/>
            <person name="Cevallos M."/>
            <person name="Romero D."/>
            <person name="Davila G."/>
            <person name="Gonzalez V."/>
        </authorList>
    </citation>
    <scope>NUCLEOTIDE SEQUENCE [LARGE SCALE GENOMIC DNA]</scope>
    <source>
        <strain evidence="1 2">IE4872</strain>
    </source>
</reference>
<name>A0A1L5NK23_9HYPH</name>
<protein>
    <submittedName>
        <fullName evidence="1">Uncharacterized protein</fullName>
    </submittedName>
</protein>
<sequence length="58" mass="6672">MSLSPFLRSGRVARPCYSLMTQTVGIDFHRNCLAGNGTRVLVLFFVKRFPAFLHSWRL</sequence>